<dbReference type="GO" id="GO:0006310">
    <property type="term" value="P:DNA recombination"/>
    <property type="evidence" value="ECO:0007669"/>
    <property type="project" value="UniProtKB-UniRule"/>
</dbReference>
<reference evidence="9" key="2">
    <citation type="journal article" date="2021" name="PeerJ">
        <title>Extensive microbial diversity within the chicken gut microbiome revealed by metagenomics and culture.</title>
        <authorList>
            <person name="Gilroy R."/>
            <person name="Ravi A."/>
            <person name="Getino M."/>
            <person name="Pursley I."/>
            <person name="Horton D.L."/>
            <person name="Alikhan N.F."/>
            <person name="Baker D."/>
            <person name="Gharbi K."/>
            <person name="Hall N."/>
            <person name="Watson M."/>
            <person name="Adriaenssens E.M."/>
            <person name="Foster-Nyarko E."/>
            <person name="Jarju S."/>
            <person name="Secka A."/>
            <person name="Antonio M."/>
            <person name="Oren A."/>
            <person name="Chaudhuri R.R."/>
            <person name="La Ragione R."/>
            <person name="Hildebrand F."/>
            <person name="Pallen M.J."/>
        </authorList>
    </citation>
    <scope>NUCLEOTIDE SEQUENCE</scope>
    <source>
        <strain evidence="9">1370</strain>
    </source>
</reference>
<dbReference type="Gene3D" id="1.10.8.420">
    <property type="entry name" value="RecR Domain 1"/>
    <property type="match status" value="1"/>
</dbReference>
<feature type="domain" description="Toprim" evidence="8">
    <location>
        <begin position="82"/>
        <end position="177"/>
    </location>
</feature>
<dbReference type="PROSITE" id="PS50880">
    <property type="entry name" value="TOPRIM"/>
    <property type="match status" value="1"/>
</dbReference>
<dbReference type="PROSITE" id="PS01300">
    <property type="entry name" value="RECR"/>
    <property type="match status" value="1"/>
</dbReference>
<dbReference type="GO" id="GO:0003677">
    <property type="term" value="F:DNA binding"/>
    <property type="evidence" value="ECO:0007669"/>
    <property type="project" value="UniProtKB-UniRule"/>
</dbReference>
<evidence type="ECO:0000256" key="4">
    <source>
        <dbReference type="ARBA" id="ARBA00022833"/>
    </source>
</evidence>
<dbReference type="InterPro" id="IPR000093">
    <property type="entry name" value="DNA_Rcmb_RecR"/>
</dbReference>
<feature type="zinc finger region" description="C4-type" evidence="7">
    <location>
        <begin position="59"/>
        <end position="74"/>
    </location>
</feature>
<dbReference type="Gene3D" id="6.10.250.240">
    <property type="match status" value="1"/>
</dbReference>
<dbReference type="Pfam" id="PF02132">
    <property type="entry name" value="RecR_ZnF"/>
    <property type="match status" value="1"/>
</dbReference>
<keyword evidence="2 7" id="KW-0227">DNA damage</keyword>
<dbReference type="Pfam" id="PF13662">
    <property type="entry name" value="Toprim_4"/>
    <property type="match status" value="1"/>
</dbReference>
<dbReference type="Gene3D" id="3.40.1360.10">
    <property type="match status" value="1"/>
</dbReference>
<evidence type="ECO:0000256" key="3">
    <source>
        <dbReference type="ARBA" id="ARBA00022771"/>
    </source>
</evidence>
<evidence type="ECO:0000313" key="9">
    <source>
        <dbReference type="EMBL" id="HIV10163.1"/>
    </source>
</evidence>
<dbReference type="InterPro" id="IPR015967">
    <property type="entry name" value="Rcmb_RecR_Znf"/>
</dbReference>
<keyword evidence="3 7" id="KW-0863">Zinc-finger</keyword>
<dbReference type="SMART" id="SM00493">
    <property type="entry name" value="TOPRIM"/>
    <property type="match status" value="1"/>
</dbReference>
<evidence type="ECO:0000313" key="10">
    <source>
        <dbReference type="Proteomes" id="UP000823960"/>
    </source>
</evidence>
<dbReference type="HAMAP" id="MF_00017">
    <property type="entry name" value="RecR"/>
    <property type="match status" value="1"/>
</dbReference>
<dbReference type="Pfam" id="PF21175">
    <property type="entry name" value="RecR_C"/>
    <property type="match status" value="1"/>
</dbReference>
<keyword evidence="4 7" id="KW-0862">Zinc</keyword>
<accession>A0A9D1NPG5</accession>
<organism evidence="9 10">
    <name type="scientific">Candidatus Faeciplasma avium</name>
    <dbReference type="NCBI Taxonomy" id="2840798"/>
    <lineage>
        <taxon>Bacteria</taxon>
        <taxon>Bacillati</taxon>
        <taxon>Bacillota</taxon>
        <taxon>Clostridia</taxon>
        <taxon>Eubacteriales</taxon>
        <taxon>Oscillospiraceae</taxon>
        <taxon>Oscillospiraceae incertae sedis</taxon>
        <taxon>Candidatus Faeciplasma</taxon>
    </lineage>
</organism>
<protein>
    <recommendedName>
        <fullName evidence="7">Recombination protein RecR</fullName>
    </recommendedName>
</protein>
<keyword evidence="5 7" id="KW-0233">DNA recombination</keyword>
<dbReference type="Proteomes" id="UP000823960">
    <property type="component" value="Unassembled WGS sequence"/>
</dbReference>
<dbReference type="CDD" id="cd01025">
    <property type="entry name" value="TOPRIM_recR"/>
    <property type="match status" value="1"/>
</dbReference>
<evidence type="ECO:0000256" key="1">
    <source>
        <dbReference type="ARBA" id="ARBA00022723"/>
    </source>
</evidence>
<evidence type="ECO:0000256" key="2">
    <source>
        <dbReference type="ARBA" id="ARBA00022763"/>
    </source>
</evidence>
<evidence type="ECO:0000256" key="5">
    <source>
        <dbReference type="ARBA" id="ARBA00023172"/>
    </source>
</evidence>
<comment type="function">
    <text evidence="7">May play a role in DNA repair. It seems to be involved in an RecBC-independent recombinational process of DNA repair. It may act with RecF and RecO.</text>
</comment>
<dbReference type="GO" id="GO:0008270">
    <property type="term" value="F:zinc ion binding"/>
    <property type="evidence" value="ECO:0007669"/>
    <property type="project" value="UniProtKB-KW"/>
</dbReference>
<evidence type="ECO:0000259" key="8">
    <source>
        <dbReference type="PROSITE" id="PS50880"/>
    </source>
</evidence>
<keyword evidence="1 7" id="KW-0479">Metal-binding</keyword>
<comment type="similarity">
    <text evidence="7">Belongs to the RecR family.</text>
</comment>
<dbReference type="NCBIfam" id="TIGR00615">
    <property type="entry name" value="recR"/>
    <property type="match status" value="1"/>
</dbReference>
<dbReference type="GO" id="GO:0006281">
    <property type="term" value="P:DNA repair"/>
    <property type="evidence" value="ECO:0007669"/>
    <property type="project" value="UniProtKB-UniRule"/>
</dbReference>
<sequence length="200" mass="21707">MSGAGALPLTLLAEQFAKLPGIGMKTAQRLAYHIMSMSDSEAEAFAKAILHAHRTVHGCAVCQNFTDMTVCPICSDETRDHSIICVVESPKDVAAFERTREYKGVYHVLHGLISPIDGITPDKLKISELVKRLSGDGVSEVIMATNPTPEGEATAIYISRLLKPLGVKVTRLAFGLPIGANLEYADEITLFKALENRNEI</sequence>
<dbReference type="Gene3D" id="3.30.60.80">
    <property type="match status" value="1"/>
</dbReference>
<keyword evidence="6 7" id="KW-0234">DNA repair</keyword>
<gene>
    <name evidence="7 9" type="primary">recR</name>
    <name evidence="9" type="ORF">IAD28_00485</name>
</gene>
<evidence type="ECO:0000256" key="6">
    <source>
        <dbReference type="ARBA" id="ARBA00023204"/>
    </source>
</evidence>
<proteinExistence type="inferred from homology"/>
<dbReference type="PANTHER" id="PTHR30446:SF0">
    <property type="entry name" value="RECOMBINATION PROTEIN RECR"/>
    <property type="match status" value="1"/>
</dbReference>
<comment type="caution">
    <text evidence="9">The sequence shown here is derived from an EMBL/GenBank/DDBJ whole genome shotgun (WGS) entry which is preliminary data.</text>
</comment>
<evidence type="ECO:0000256" key="7">
    <source>
        <dbReference type="HAMAP-Rule" id="MF_00017"/>
    </source>
</evidence>
<dbReference type="InterPro" id="IPR034137">
    <property type="entry name" value="TOPRIM_RecR"/>
</dbReference>
<dbReference type="InterPro" id="IPR006171">
    <property type="entry name" value="TOPRIM_dom"/>
</dbReference>
<dbReference type="InterPro" id="IPR023627">
    <property type="entry name" value="Rcmb_RecR"/>
</dbReference>
<name>A0A9D1NPG5_9FIRM</name>
<dbReference type="SUPFAM" id="SSF111304">
    <property type="entry name" value="Recombination protein RecR"/>
    <property type="match status" value="1"/>
</dbReference>
<reference evidence="9" key="1">
    <citation type="submission" date="2020-10" db="EMBL/GenBank/DDBJ databases">
        <authorList>
            <person name="Gilroy R."/>
        </authorList>
    </citation>
    <scope>NUCLEOTIDE SEQUENCE</scope>
    <source>
        <strain evidence="9">1370</strain>
    </source>
</reference>
<dbReference type="Pfam" id="PF21176">
    <property type="entry name" value="RecR_HhH"/>
    <property type="match status" value="1"/>
</dbReference>
<dbReference type="PANTHER" id="PTHR30446">
    <property type="entry name" value="RECOMBINATION PROTEIN RECR"/>
    <property type="match status" value="1"/>
</dbReference>
<dbReference type="EMBL" id="DVOL01000006">
    <property type="protein sequence ID" value="HIV10163.1"/>
    <property type="molecule type" value="Genomic_DNA"/>
</dbReference>
<dbReference type="AlphaFoldDB" id="A0A9D1NPG5"/>